<dbReference type="AlphaFoldDB" id="A0AAW0VQT6"/>
<protein>
    <submittedName>
        <fullName evidence="3">Uncharacterized protein</fullName>
    </submittedName>
</protein>
<organism evidence="3 4">
    <name type="scientific">Cherax quadricarinatus</name>
    <name type="common">Australian red claw crayfish</name>
    <dbReference type="NCBI Taxonomy" id="27406"/>
    <lineage>
        <taxon>Eukaryota</taxon>
        <taxon>Metazoa</taxon>
        <taxon>Ecdysozoa</taxon>
        <taxon>Arthropoda</taxon>
        <taxon>Crustacea</taxon>
        <taxon>Multicrustacea</taxon>
        <taxon>Malacostraca</taxon>
        <taxon>Eumalacostraca</taxon>
        <taxon>Eucarida</taxon>
        <taxon>Decapoda</taxon>
        <taxon>Pleocyemata</taxon>
        <taxon>Astacidea</taxon>
        <taxon>Parastacoidea</taxon>
        <taxon>Parastacidae</taxon>
        <taxon>Cherax</taxon>
    </lineage>
</organism>
<keyword evidence="2" id="KW-0812">Transmembrane</keyword>
<feature type="transmembrane region" description="Helical" evidence="2">
    <location>
        <begin position="6"/>
        <end position="28"/>
    </location>
</feature>
<feature type="non-terminal residue" evidence="3">
    <location>
        <position position="1"/>
    </location>
</feature>
<evidence type="ECO:0000256" key="1">
    <source>
        <dbReference type="SAM" id="MobiDB-lite"/>
    </source>
</evidence>
<keyword evidence="2" id="KW-0472">Membrane</keyword>
<dbReference type="EMBL" id="JARKIK010003416">
    <property type="protein sequence ID" value="KAK8718970.1"/>
    <property type="molecule type" value="Genomic_DNA"/>
</dbReference>
<feature type="region of interest" description="Disordered" evidence="1">
    <location>
        <begin position="34"/>
        <end position="64"/>
    </location>
</feature>
<sequence length="123" mass="13119">EGVPALVSVVVGASVGVLLLLLLLGLLIRYRVRRPPPPHTTDPHPTHVLAPTTSPTSILKGSGDQPSFTCVHRDLQVESESEVDPDLIPQQLLHTTLTPSGPLLRPPANYGGAEPSFCEVLPR</sequence>
<name>A0AAW0VQT6_CHEQU</name>
<keyword evidence="4" id="KW-1185">Reference proteome</keyword>
<gene>
    <name evidence="3" type="ORF">OTU49_014329</name>
</gene>
<keyword evidence="2" id="KW-1133">Transmembrane helix</keyword>
<evidence type="ECO:0000256" key="2">
    <source>
        <dbReference type="SAM" id="Phobius"/>
    </source>
</evidence>
<feature type="compositionally biased region" description="Polar residues" evidence="1">
    <location>
        <begin position="51"/>
        <end position="64"/>
    </location>
</feature>
<evidence type="ECO:0000313" key="3">
    <source>
        <dbReference type="EMBL" id="KAK8718970.1"/>
    </source>
</evidence>
<feature type="non-terminal residue" evidence="3">
    <location>
        <position position="123"/>
    </location>
</feature>
<dbReference type="Proteomes" id="UP001445076">
    <property type="component" value="Unassembled WGS sequence"/>
</dbReference>
<proteinExistence type="predicted"/>
<comment type="caution">
    <text evidence="3">The sequence shown here is derived from an EMBL/GenBank/DDBJ whole genome shotgun (WGS) entry which is preliminary data.</text>
</comment>
<reference evidence="3 4" key="1">
    <citation type="journal article" date="2024" name="BMC Genomics">
        <title>Genome assembly of redclaw crayfish (Cherax quadricarinatus) provides insights into its immune adaptation and hypoxia tolerance.</title>
        <authorList>
            <person name="Liu Z."/>
            <person name="Zheng J."/>
            <person name="Li H."/>
            <person name="Fang K."/>
            <person name="Wang S."/>
            <person name="He J."/>
            <person name="Zhou D."/>
            <person name="Weng S."/>
            <person name="Chi M."/>
            <person name="Gu Z."/>
            <person name="He J."/>
            <person name="Li F."/>
            <person name="Wang M."/>
        </authorList>
    </citation>
    <scope>NUCLEOTIDE SEQUENCE [LARGE SCALE GENOMIC DNA]</scope>
    <source>
        <strain evidence="3">ZL_2023a</strain>
    </source>
</reference>
<accession>A0AAW0VQT6</accession>
<evidence type="ECO:0000313" key="4">
    <source>
        <dbReference type="Proteomes" id="UP001445076"/>
    </source>
</evidence>